<dbReference type="Pfam" id="PF03129">
    <property type="entry name" value="HGTP_anticodon"/>
    <property type="match status" value="1"/>
</dbReference>
<dbReference type="GO" id="GO:0006427">
    <property type="term" value="P:histidyl-tRNA aminoacylation"/>
    <property type="evidence" value="ECO:0007669"/>
    <property type="project" value="UniProtKB-UniRule"/>
</dbReference>
<feature type="binding site" evidence="12">
    <location>
        <position position="133"/>
    </location>
    <ligand>
        <name>L-histidine</name>
        <dbReference type="ChEBI" id="CHEBI:57595"/>
    </ligand>
</feature>
<evidence type="ECO:0000256" key="10">
    <source>
        <dbReference type="ARBA" id="ARBA00047639"/>
    </source>
</evidence>
<dbReference type="GO" id="GO:0005737">
    <property type="term" value="C:cytoplasm"/>
    <property type="evidence" value="ECO:0007669"/>
    <property type="project" value="UniProtKB-SubCell"/>
</dbReference>
<dbReference type="SUPFAM" id="SSF55681">
    <property type="entry name" value="Class II aaRS and biotin synthetases"/>
    <property type="match status" value="1"/>
</dbReference>
<dbReference type="PANTHER" id="PTHR43707:SF1">
    <property type="entry name" value="HISTIDINE--TRNA LIGASE, MITOCHONDRIAL-RELATED"/>
    <property type="match status" value="1"/>
</dbReference>
<evidence type="ECO:0000256" key="5">
    <source>
        <dbReference type="ARBA" id="ARBA00022598"/>
    </source>
</evidence>
<dbReference type="InterPro" id="IPR041715">
    <property type="entry name" value="HisRS-like_core"/>
</dbReference>
<dbReference type="InterPro" id="IPR004516">
    <property type="entry name" value="HisRS/HisZ"/>
</dbReference>
<keyword evidence="15" id="KW-1185">Reference proteome</keyword>
<feature type="binding site" evidence="12">
    <location>
        <begin position="271"/>
        <end position="272"/>
    </location>
    <ligand>
        <name>L-histidine</name>
        <dbReference type="ChEBI" id="CHEBI:57595"/>
    </ligand>
</feature>
<keyword evidence="5 11" id="KW-0436">Ligase</keyword>
<dbReference type="AlphaFoldDB" id="A0A931IYL6"/>
<reference evidence="14" key="1">
    <citation type="submission" date="2020-12" db="EMBL/GenBank/DDBJ databases">
        <title>The genome sequence of Inhella sp. 4Y17.</title>
        <authorList>
            <person name="Liu Y."/>
        </authorList>
    </citation>
    <scope>NUCLEOTIDE SEQUENCE</scope>
    <source>
        <strain evidence="14">4Y10</strain>
    </source>
</reference>
<dbReference type="Pfam" id="PF13393">
    <property type="entry name" value="tRNA-synt_His"/>
    <property type="match status" value="1"/>
</dbReference>
<evidence type="ECO:0000259" key="13">
    <source>
        <dbReference type="PROSITE" id="PS50862"/>
    </source>
</evidence>
<dbReference type="InterPro" id="IPR006195">
    <property type="entry name" value="aa-tRNA-synth_II"/>
</dbReference>
<proteinExistence type="inferred from homology"/>
<keyword evidence="9 11" id="KW-0030">Aminoacyl-tRNA synthetase</keyword>
<keyword evidence="4 11" id="KW-0963">Cytoplasm</keyword>
<dbReference type="InterPro" id="IPR004154">
    <property type="entry name" value="Anticodon-bd"/>
</dbReference>
<dbReference type="PIRSF" id="PIRSF001549">
    <property type="entry name" value="His-tRNA_synth"/>
    <property type="match status" value="1"/>
</dbReference>
<evidence type="ECO:0000256" key="3">
    <source>
        <dbReference type="ARBA" id="ARBA00011738"/>
    </source>
</evidence>
<evidence type="ECO:0000256" key="1">
    <source>
        <dbReference type="ARBA" id="ARBA00004496"/>
    </source>
</evidence>
<keyword evidence="7 11" id="KW-0067">ATP-binding</keyword>
<dbReference type="CDD" id="cd00773">
    <property type="entry name" value="HisRS-like_core"/>
    <property type="match status" value="1"/>
</dbReference>
<feature type="binding site" evidence="12">
    <location>
        <position position="119"/>
    </location>
    <ligand>
        <name>L-histidine</name>
        <dbReference type="ChEBI" id="CHEBI:57595"/>
    </ligand>
</feature>
<feature type="binding site" evidence="12">
    <location>
        <begin position="89"/>
        <end position="91"/>
    </location>
    <ligand>
        <name>L-histidine</name>
        <dbReference type="ChEBI" id="CHEBI:57595"/>
    </ligand>
</feature>
<keyword evidence="8 11" id="KW-0648">Protein biosynthesis</keyword>
<dbReference type="GO" id="GO:0004821">
    <property type="term" value="F:histidine-tRNA ligase activity"/>
    <property type="evidence" value="ECO:0007669"/>
    <property type="project" value="UniProtKB-UniRule"/>
</dbReference>
<dbReference type="InterPro" id="IPR045864">
    <property type="entry name" value="aa-tRNA-synth_II/BPL/LPL"/>
</dbReference>
<evidence type="ECO:0000256" key="11">
    <source>
        <dbReference type="HAMAP-Rule" id="MF_00127"/>
    </source>
</evidence>
<dbReference type="EC" id="6.1.1.21" evidence="11"/>
<evidence type="ECO:0000256" key="4">
    <source>
        <dbReference type="ARBA" id="ARBA00022490"/>
    </source>
</evidence>
<dbReference type="InterPro" id="IPR015807">
    <property type="entry name" value="His-tRNA-ligase"/>
</dbReference>
<keyword evidence="6 11" id="KW-0547">Nucleotide-binding</keyword>
<accession>A0A931IYL6</accession>
<organism evidence="14 15">
    <name type="scientific">Inhella gelatinilytica</name>
    <dbReference type="NCBI Taxonomy" id="2795030"/>
    <lineage>
        <taxon>Bacteria</taxon>
        <taxon>Pseudomonadati</taxon>
        <taxon>Pseudomonadota</taxon>
        <taxon>Betaproteobacteria</taxon>
        <taxon>Burkholderiales</taxon>
        <taxon>Sphaerotilaceae</taxon>
        <taxon>Inhella</taxon>
    </lineage>
</organism>
<dbReference type="EMBL" id="JAEDAL010000005">
    <property type="protein sequence ID" value="MBH9553484.1"/>
    <property type="molecule type" value="Genomic_DNA"/>
</dbReference>
<comment type="caution">
    <text evidence="14">The sequence shown here is derived from an EMBL/GenBank/DDBJ whole genome shotgun (WGS) entry which is preliminary data.</text>
</comment>
<comment type="subunit">
    <text evidence="3 11">Homodimer.</text>
</comment>
<evidence type="ECO:0000256" key="6">
    <source>
        <dbReference type="ARBA" id="ARBA00022741"/>
    </source>
</evidence>
<dbReference type="SUPFAM" id="SSF52954">
    <property type="entry name" value="Class II aaRS ABD-related"/>
    <property type="match status" value="1"/>
</dbReference>
<evidence type="ECO:0000256" key="12">
    <source>
        <dbReference type="PIRSR" id="PIRSR001549-1"/>
    </source>
</evidence>
<evidence type="ECO:0000313" key="15">
    <source>
        <dbReference type="Proteomes" id="UP000620139"/>
    </source>
</evidence>
<sequence length="432" mass="47872">MTELKKPEPLKGVKGMNDTFSPESARWEWLEAHMRDLLRLYGYRNVRTPMVEPTALFVRGIGEVTDIVEKEMYTFTDKLNGDELALRPEITAGLVRAVIEHNALYDGPLRLWSIGPVFRHERPQKGRYRQFYQLDVEAMGFAGPDVDAELILLTRALWRRLGLKEGVDIRLELNSLGEPAERAAHRAALVAYLEQHQEQLDADARRRLHTNPLRVLDTKNPALQEMVEAAPQLLDFLGEESLAHLQSVRAVLDGAGLAYTINPRLVRGLDYYNRTVFEWVTPHLGSQATVCGGGRYDGLIAQLGGKGAPAVGFGLGMERLLLLLEALNLVPSEDAPDAYAVVPEVAELPQIFPVLENLRAAGLSVQMHAGGGSMKSQFKRANSSGARYALIFGGDELSRGEVTVKPLREDGAAQFSRPLAEVAHWALQLRTA</sequence>
<dbReference type="InterPro" id="IPR036621">
    <property type="entry name" value="Anticodon-bd_dom_sf"/>
</dbReference>
<protein>
    <recommendedName>
        <fullName evidence="11">Histidine--tRNA ligase</fullName>
        <ecNumber evidence="11">6.1.1.21</ecNumber>
    </recommendedName>
    <alternativeName>
        <fullName evidence="11">Histidyl-tRNA synthetase</fullName>
        <shortName evidence="11">HisRS</shortName>
    </alternativeName>
</protein>
<dbReference type="RefSeq" id="WP_198101100.1">
    <property type="nucleotide sequence ID" value="NZ_JAEDAL010000005.1"/>
</dbReference>
<dbReference type="FunFam" id="3.30.930.10:FF:000005">
    <property type="entry name" value="Histidine--tRNA ligase"/>
    <property type="match status" value="1"/>
</dbReference>
<dbReference type="Proteomes" id="UP000620139">
    <property type="component" value="Unassembled WGS sequence"/>
</dbReference>
<comment type="subcellular location">
    <subcellularLocation>
        <location evidence="1 11">Cytoplasm</location>
    </subcellularLocation>
</comment>
<comment type="catalytic activity">
    <reaction evidence="10 11">
        <text>tRNA(His) + L-histidine + ATP = L-histidyl-tRNA(His) + AMP + diphosphate + H(+)</text>
        <dbReference type="Rhea" id="RHEA:17313"/>
        <dbReference type="Rhea" id="RHEA-COMP:9665"/>
        <dbReference type="Rhea" id="RHEA-COMP:9689"/>
        <dbReference type="ChEBI" id="CHEBI:15378"/>
        <dbReference type="ChEBI" id="CHEBI:30616"/>
        <dbReference type="ChEBI" id="CHEBI:33019"/>
        <dbReference type="ChEBI" id="CHEBI:57595"/>
        <dbReference type="ChEBI" id="CHEBI:78442"/>
        <dbReference type="ChEBI" id="CHEBI:78527"/>
        <dbReference type="ChEBI" id="CHEBI:456215"/>
        <dbReference type="EC" id="6.1.1.21"/>
    </reaction>
</comment>
<feature type="binding site" evidence="12">
    <location>
        <position position="267"/>
    </location>
    <ligand>
        <name>L-histidine</name>
        <dbReference type="ChEBI" id="CHEBI:57595"/>
    </ligand>
</feature>
<evidence type="ECO:0000256" key="9">
    <source>
        <dbReference type="ARBA" id="ARBA00023146"/>
    </source>
</evidence>
<dbReference type="GO" id="GO:0005524">
    <property type="term" value="F:ATP binding"/>
    <property type="evidence" value="ECO:0007669"/>
    <property type="project" value="UniProtKB-UniRule"/>
</dbReference>
<evidence type="ECO:0000256" key="8">
    <source>
        <dbReference type="ARBA" id="ARBA00022917"/>
    </source>
</evidence>
<dbReference type="Gene3D" id="3.40.50.800">
    <property type="entry name" value="Anticodon-binding domain"/>
    <property type="match status" value="1"/>
</dbReference>
<dbReference type="HAMAP" id="MF_00127">
    <property type="entry name" value="His_tRNA_synth"/>
    <property type="match status" value="1"/>
</dbReference>
<name>A0A931IYL6_9BURK</name>
<evidence type="ECO:0000256" key="2">
    <source>
        <dbReference type="ARBA" id="ARBA00008226"/>
    </source>
</evidence>
<dbReference type="PROSITE" id="PS50862">
    <property type="entry name" value="AA_TRNA_LIGASE_II"/>
    <property type="match status" value="1"/>
</dbReference>
<evidence type="ECO:0000313" key="14">
    <source>
        <dbReference type="EMBL" id="MBH9553484.1"/>
    </source>
</evidence>
<dbReference type="PANTHER" id="PTHR43707">
    <property type="entry name" value="HISTIDYL-TRNA SYNTHETASE"/>
    <property type="match status" value="1"/>
</dbReference>
<dbReference type="Gene3D" id="3.30.930.10">
    <property type="entry name" value="Bira Bifunctional Protein, Domain 2"/>
    <property type="match status" value="1"/>
</dbReference>
<feature type="binding site" evidence="12">
    <location>
        <position position="137"/>
    </location>
    <ligand>
        <name>L-histidine</name>
        <dbReference type="ChEBI" id="CHEBI:57595"/>
    </ligand>
</feature>
<comment type="similarity">
    <text evidence="2 11">Belongs to the class-II aminoacyl-tRNA synthetase family.</text>
</comment>
<evidence type="ECO:0000256" key="7">
    <source>
        <dbReference type="ARBA" id="ARBA00022840"/>
    </source>
</evidence>
<gene>
    <name evidence="11 14" type="primary">hisS</name>
    <name evidence="14" type="ORF">I7X43_11585</name>
</gene>
<dbReference type="NCBIfam" id="TIGR00442">
    <property type="entry name" value="hisS"/>
    <property type="match status" value="1"/>
</dbReference>
<feature type="domain" description="Aminoacyl-transfer RNA synthetases class-II family profile" evidence="13">
    <location>
        <begin position="30"/>
        <end position="343"/>
    </location>
</feature>